<evidence type="ECO:0000256" key="1">
    <source>
        <dbReference type="SAM" id="MobiDB-lite"/>
    </source>
</evidence>
<evidence type="ECO:0000313" key="3">
    <source>
        <dbReference type="Proteomes" id="UP000784294"/>
    </source>
</evidence>
<accession>A0A3S5AJS5</accession>
<feature type="region of interest" description="Disordered" evidence="1">
    <location>
        <begin position="1"/>
        <end position="24"/>
    </location>
</feature>
<feature type="non-terminal residue" evidence="2">
    <location>
        <position position="113"/>
    </location>
</feature>
<reference evidence="2" key="1">
    <citation type="submission" date="2018-11" db="EMBL/GenBank/DDBJ databases">
        <authorList>
            <consortium name="Pathogen Informatics"/>
        </authorList>
    </citation>
    <scope>NUCLEOTIDE SEQUENCE</scope>
</reference>
<keyword evidence="3" id="KW-1185">Reference proteome</keyword>
<proteinExistence type="predicted"/>
<comment type="caution">
    <text evidence="2">The sequence shown here is derived from an EMBL/GenBank/DDBJ whole genome shotgun (WGS) entry which is preliminary data.</text>
</comment>
<protein>
    <submittedName>
        <fullName evidence="2">Uncharacterized protein</fullName>
    </submittedName>
</protein>
<organism evidence="2 3">
    <name type="scientific">Protopolystoma xenopodis</name>
    <dbReference type="NCBI Taxonomy" id="117903"/>
    <lineage>
        <taxon>Eukaryota</taxon>
        <taxon>Metazoa</taxon>
        <taxon>Spiralia</taxon>
        <taxon>Lophotrochozoa</taxon>
        <taxon>Platyhelminthes</taxon>
        <taxon>Monogenea</taxon>
        <taxon>Polyopisthocotylea</taxon>
        <taxon>Polystomatidea</taxon>
        <taxon>Polystomatidae</taxon>
        <taxon>Protopolystoma</taxon>
    </lineage>
</organism>
<feature type="compositionally biased region" description="Polar residues" evidence="1">
    <location>
        <begin position="12"/>
        <end position="23"/>
    </location>
</feature>
<gene>
    <name evidence="2" type="ORF">PXEA_LOCUS24609</name>
</gene>
<dbReference type="Proteomes" id="UP000784294">
    <property type="component" value="Unassembled WGS sequence"/>
</dbReference>
<evidence type="ECO:0000313" key="2">
    <source>
        <dbReference type="EMBL" id="VEL31169.1"/>
    </source>
</evidence>
<feature type="compositionally biased region" description="Basic and acidic residues" evidence="1">
    <location>
        <begin position="1"/>
        <end position="11"/>
    </location>
</feature>
<sequence length="113" mass="12285">MAERGQMKRNSEGNANWDGNNSAKVCKIGGVDRERCGEARWEGGSVTAITTGAGRDVAIVEHKWGHLMHCGSASKMALSTCETTTKSVWRKLKQAVATRQSHNLPSQQVTTRS</sequence>
<dbReference type="AlphaFoldDB" id="A0A3S5AJS5"/>
<dbReference type="EMBL" id="CAAALY010119380">
    <property type="protein sequence ID" value="VEL31169.1"/>
    <property type="molecule type" value="Genomic_DNA"/>
</dbReference>
<name>A0A3S5AJS5_9PLAT</name>